<proteinExistence type="predicted"/>
<organism evidence="1 2">
    <name type="scientific">Gossypium australe</name>
    <dbReference type="NCBI Taxonomy" id="47621"/>
    <lineage>
        <taxon>Eukaryota</taxon>
        <taxon>Viridiplantae</taxon>
        <taxon>Streptophyta</taxon>
        <taxon>Embryophyta</taxon>
        <taxon>Tracheophyta</taxon>
        <taxon>Spermatophyta</taxon>
        <taxon>Magnoliopsida</taxon>
        <taxon>eudicotyledons</taxon>
        <taxon>Gunneridae</taxon>
        <taxon>Pentapetalae</taxon>
        <taxon>rosids</taxon>
        <taxon>malvids</taxon>
        <taxon>Malvales</taxon>
        <taxon>Malvaceae</taxon>
        <taxon>Malvoideae</taxon>
        <taxon>Gossypium</taxon>
    </lineage>
</organism>
<dbReference type="Proteomes" id="UP000325315">
    <property type="component" value="Unassembled WGS sequence"/>
</dbReference>
<comment type="caution">
    <text evidence="1">The sequence shown here is derived from an EMBL/GenBank/DDBJ whole genome shotgun (WGS) entry which is preliminary data.</text>
</comment>
<dbReference type="CDD" id="cd00303">
    <property type="entry name" value="retropepsin_like"/>
    <property type="match status" value="1"/>
</dbReference>
<reference evidence="2" key="1">
    <citation type="journal article" date="2019" name="Plant Biotechnol. J.">
        <title>Genome sequencing of the Australian wild diploid species Gossypium australe highlights disease resistance and delayed gland morphogenesis.</title>
        <authorList>
            <person name="Cai Y."/>
            <person name="Cai X."/>
            <person name="Wang Q."/>
            <person name="Wang P."/>
            <person name="Zhang Y."/>
            <person name="Cai C."/>
            <person name="Xu Y."/>
            <person name="Wang K."/>
            <person name="Zhou Z."/>
            <person name="Wang C."/>
            <person name="Geng S."/>
            <person name="Li B."/>
            <person name="Dong Q."/>
            <person name="Hou Y."/>
            <person name="Wang H."/>
            <person name="Ai P."/>
            <person name="Liu Z."/>
            <person name="Yi F."/>
            <person name="Sun M."/>
            <person name="An G."/>
            <person name="Cheng J."/>
            <person name="Zhang Y."/>
            <person name="Shi Q."/>
            <person name="Xie Y."/>
            <person name="Shi X."/>
            <person name="Chang Y."/>
            <person name="Huang F."/>
            <person name="Chen Y."/>
            <person name="Hong S."/>
            <person name="Mi L."/>
            <person name="Sun Q."/>
            <person name="Zhang L."/>
            <person name="Zhou B."/>
            <person name="Peng R."/>
            <person name="Zhang X."/>
            <person name="Liu F."/>
        </authorList>
    </citation>
    <scope>NUCLEOTIDE SEQUENCE [LARGE SCALE GENOMIC DNA]</scope>
    <source>
        <strain evidence="2">cv. PA1801</strain>
    </source>
</reference>
<dbReference type="Gene3D" id="3.10.10.10">
    <property type="entry name" value="HIV Type 1 Reverse Transcriptase, subunit A, domain 1"/>
    <property type="match status" value="1"/>
</dbReference>
<keyword evidence="2" id="KW-1185">Reference proteome</keyword>
<evidence type="ECO:0000313" key="2">
    <source>
        <dbReference type="Proteomes" id="UP000325315"/>
    </source>
</evidence>
<dbReference type="OrthoDB" id="1300372at2759"/>
<evidence type="ECO:0000313" key="1">
    <source>
        <dbReference type="EMBL" id="KAA3480790.1"/>
    </source>
</evidence>
<gene>
    <name evidence="1" type="ORF">EPI10_021203</name>
</gene>
<dbReference type="AlphaFoldDB" id="A0A5B6WGL3"/>
<dbReference type="PANTHER" id="PTHR15503">
    <property type="entry name" value="LDOC1 RELATED"/>
    <property type="match status" value="1"/>
</dbReference>
<protein>
    <recommendedName>
        <fullName evidence="3">RVP_2 domain-containing protein</fullName>
    </recommendedName>
</protein>
<dbReference type="SUPFAM" id="SSF56672">
    <property type="entry name" value="DNA/RNA polymerases"/>
    <property type="match status" value="1"/>
</dbReference>
<accession>A0A5B6WGL3</accession>
<dbReference type="InterPro" id="IPR032567">
    <property type="entry name" value="RTL1-rel"/>
</dbReference>
<dbReference type="PANTHER" id="PTHR15503:SF45">
    <property type="entry name" value="RNA-DIRECTED DNA POLYMERASE HOMOLOG"/>
    <property type="match status" value="1"/>
</dbReference>
<dbReference type="EMBL" id="SMMG02000003">
    <property type="protein sequence ID" value="KAA3480790.1"/>
    <property type="molecule type" value="Genomic_DNA"/>
</dbReference>
<name>A0A5B6WGL3_9ROSI</name>
<dbReference type="InterPro" id="IPR043502">
    <property type="entry name" value="DNA/RNA_pol_sf"/>
</dbReference>
<sequence>MHMSSTVRPNDCGNGEAPINYQRLLSDFVAKSYQVIHRLGRISAAETHRQRGLQISFLVASPDSVITSKLARVGVSIAPTGIQPYSDCGRRHLGECWRRIGACLRCGSLDHRIRDCLQRRVPGRGASKTGVRQPALAYIAQRREDKDAPNVITGTFLISNVPYTALIDIGSTHSYVASTVFENLGVAVESTSRGITVLSPLGQSIWVSKIYRDVPLEVQGIVFLVDLMELSFGEFDLILETGSERVWAYLAYVSVSGSRDSSDGNIRTVRDFLDVFPKELLGLPLNREVEFGIELLPSTTLVSIAPYRMAPKELIELKAQLQELLDRGFIHPNEWFNSIIVPDVYPKRRKTSIGKS</sequence>
<dbReference type="Gene3D" id="2.40.70.10">
    <property type="entry name" value="Acid Proteases"/>
    <property type="match status" value="1"/>
</dbReference>
<dbReference type="InterPro" id="IPR021109">
    <property type="entry name" value="Peptidase_aspartic_dom_sf"/>
</dbReference>
<dbReference type="Pfam" id="PF08284">
    <property type="entry name" value="RVP_2"/>
    <property type="match status" value="1"/>
</dbReference>
<dbReference type="SUPFAM" id="SSF50630">
    <property type="entry name" value="Acid proteases"/>
    <property type="match status" value="1"/>
</dbReference>
<evidence type="ECO:0008006" key="3">
    <source>
        <dbReference type="Google" id="ProtNLM"/>
    </source>
</evidence>